<dbReference type="Proteomes" id="UP000557688">
    <property type="component" value="Unassembled WGS sequence"/>
</dbReference>
<evidence type="ECO:0000259" key="4">
    <source>
        <dbReference type="Pfam" id="PF01471"/>
    </source>
</evidence>
<keyword evidence="2" id="KW-1133">Transmembrane helix</keyword>
<proteinExistence type="predicted"/>
<dbReference type="InterPro" id="IPR036366">
    <property type="entry name" value="PGBDSf"/>
</dbReference>
<name>A0A839UW83_9PROT</name>
<dbReference type="Gene3D" id="1.10.101.10">
    <property type="entry name" value="PGBD-like superfamily/PGBD"/>
    <property type="match status" value="1"/>
</dbReference>
<keyword evidence="3" id="KW-0732">Signal</keyword>
<sequence>MNPRGRFSLALGAALFAATAAHAAPVAPLAKASLDRGATHVAIAAQGVQASLNLASSTACAGPMILDDAPDGRPPARCTVLRLGIRHDGDAPASLPLTIPDEMSFPVVSLVRLDPTSPIPQVMVSVYSGGAHCCEITSIVGRRADGTWQATPPVTEDDGNQPEIVAPGQGAAPVLVTHDGRFNYTFASHAGSYLPLVLLGYADGALRDVTRDPANRSVLEADLDRQRSNWIAGGRSEPNGFLAYAVATAANLGDPAPAWRAMLAGQDRSPGAVTPTPCEMLGQAQHTCTDAQKKAVPFPQGLSLLLVHAGYLTEAQARDLSGHTAGPGAPRYRPDFPCDPPPADNAIAAMLCSDGDAAKHQLQFDQVYYALRQQIGPEGWAALKADVIRDENEADRACGLPVPGAPDQTMPAQASACWIAASDRLADRYRQRLSGSPLEESRRDIDTHLALQQRLVELGYLPADTKVDGVYGEATRAAIAAWQRAAQRPTADGFLSDADAAALAAPPAAAPAPAPTPAPQTSAAPLPQPAVASPPRGTNPVVLGLGGLVIVLIAVIVVLLVRRR</sequence>
<organism evidence="5 6">
    <name type="scientific">Endobacter medicaginis</name>
    <dbReference type="NCBI Taxonomy" id="1181271"/>
    <lineage>
        <taxon>Bacteria</taxon>
        <taxon>Pseudomonadati</taxon>
        <taxon>Pseudomonadota</taxon>
        <taxon>Alphaproteobacteria</taxon>
        <taxon>Acetobacterales</taxon>
        <taxon>Acetobacteraceae</taxon>
        <taxon>Endobacter</taxon>
    </lineage>
</organism>
<dbReference type="RefSeq" id="WP_183275112.1">
    <property type="nucleotide sequence ID" value="NZ_JACHXV010000006.1"/>
</dbReference>
<dbReference type="Pfam" id="PF01471">
    <property type="entry name" value="PG_binding_1"/>
    <property type="match status" value="1"/>
</dbReference>
<evidence type="ECO:0000256" key="1">
    <source>
        <dbReference type="SAM" id="MobiDB-lite"/>
    </source>
</evidence>
<accession>A0A839UW83</accession>
<feature type="chain" id="PRO_5032896472" description="Peptidoglycan binding-like domain-containing protein" evidence="3">
    <location>
        <begin position="24"/>
        <end position="564"/>
    </location>
</feature>
<feature type="compositionally biased region" description="Pro residues" evidence="1">
    <location>
        <begin position="508"/>
        <end position="518"/>
    </location>
</feature>
<gene>
    <name evidence="5" type="ORF">FHR90_001882</name>
</gene>
<evidence type="ECO:0000256" key="2">
    <source>
        <dbReference type="SAM" id="Phobius"/>
    </source>
</evidence>
<comment type="caution">
    <text evidence="5">The sequence shown here is derived from an EMBL/GenBank/DDBJ whole genome shotgun (WGS) entry which is preliminary data.</text>
</comment>
<evidence type="ECO:0000313" key="6">
    <source>
        <dbReference type="Proteomes" id="UP000557688"/>
    </source>
</evidence>
<dbReference type="EMBL" id="JACHXV010000006">
    <property type="protein sequence ID" value="MBB3174046.1"/>
    <property type="molecule type" value="Genomic_DNA"/>
</dbReference>
<dbReference type="InterPro" id="IPR002477">
    <property type="entry name" value="Peptidoglycan-bd-like"/>
</dbReference>
<keyword evidence="6" id="KW-1185">Reference proteome</keyword>
<keyword evidence="2" id="KW-0812">Transmembrane</keyword>
<dbReference type="InterPro" id="IPR036365">
    <property type="entry name" value="PGBD-like_sf"/>
</dbReference>
<evidence type="ECO:0000313" key="5">
    <source>
        <dbReference type="EMBL" id="MBB3174046.1"/>
    </source>
</evidence>
<feature type="region of interest" description="Disordered" evidence="1">
    <location>
        <begin position="506"/>
        <end position="534"/>
    </location>
</feature>
<reference evidence="5 6" key="1">
    <citation type="submission" date="2020-08" db="EMBL/GenBank/DDBJ databases">
        <title>Genomic Encyclopedia of Type Strains, Phase III (KMG-III): the genomes of soil and plant-associated and newly described type strains.</title>
        <authorList>
            <person name="Whitman W."/>
        </authorList>
    </citation>
    <scope>NUCLEOTIDE SEQUENCE [LARGE SCALE GENOMIC DNA]</scope>
    <source>
        <strain evidence="5 6">CECT 8088</strain>
    </source>
</reference>
<evidence type="ECO:0000256" key="3">
    <source>
        <dbReference type="SAM" id="SignalP"/>
    </source>
</evidence>
<dbReference type="SUPFAM" id="SSF47090">
    <property type="entry name" value="PGBD-like"/>
    <property type="match status" value="1"/>
</dbReference>
<feature type="signal peptide" evidence="3">
    <location>
        <begin position="1"/>
        <end position="23"/>
    </location>
</feature>
<keyword evidence="2" id="KW-0472">Membrane</keyword>
<dbReference type="AlphaFoldDB" id="A0A839UW83"/>
<feature type="transmembrane region" description="Helical" evidence="2">
    <location>
        <begin position="541"/>
        <end position="561"/>
    </location>
</feature>
<feature type="domain" description="Peptidoglycan binding-like" evidence="4">
    <location>
        <begin position="450"/>
        <end position="496"/>
    </location>
</feature>
<protein>
    <recommendedName>
        <fullName evidence="4">Peptidoglycan binding-like domain-containing protein</fullName>
    </recommendedName>
</protein>